<sequence length="406" mass="40074">MPATASSPARTAAPAPPAAVPALWLALLATPTAVGANAPTLILPAMGSDLGVSTATVTWLVTTFAWGMAVGTPLMAGFLRLRGAAATLRWSTALVLAGTLTASLSPWLPLLLAGRAAQAFGGAGLIAVAMNLAAGAPRRMGVISSGFGVLGACGPLAGQLLASEVSWRLSLALSALSLLAVPAVHRYVRGAPRPAGETFDGRGAALLLAFASALVLLPMAPLPAIAAALPSAALLARHLRHRPDGFLPAVLVRSRAFLTAAGVALTLSTSYFTLLFAVPRLMQDRSAWSTGAVGTGQLVALLTGAALSWLLAAASPRLGRPAVYATLLGLGALAATAAATASAPALLLGAAALAVLAATGSNAILSGYAAGTAPAAQRPAAIGVFVLFYQLGGALGPAAAALLVPA</sequence>
<feature type="transmembrane region" description="Helical" evidence="6">
    <location>
        <begin position="256"/>
        <end position="278"/>
    </location>
</feature>
<keyword evidence="3 6" id="KW-0812">Transmembrane</keyword>
<dbReference type="Proteomes" id="UP000263094">
    <property type="component" value="Unassembled WGS sequence"/>
</dbReference>
<evidence type="ECO:0000256" key="6">
    <source>
        <dbReference type="SAM" id="Phobius"/>
    </source>
</evidence>
<dbReference type="InterPro" id="IPR020846">
    <property type="entry name" value="MFS_dom"/>
</dbReference>
<dbReference type="GO" id="GO:0022857">
    <property type="term" value="F:transmembrane transporter activity"/>
    <property type="evidence" value="ECO:0007669"/>
    <property type="project" value="InterPro"/>
</dbReference>
<keyword evidence="4 6" id="KW-1133">Transmembrane helix</keyword>
<evidence type="ECO:0000256" key="3">
    <source>
        <dbReference type="ARBA" id="ARBA00022692"/>
    </source>
</evidence>
<feature type="domain" description="Major facilitator superfamily (MFS) profile" evidence="7">
    <location>
        <begin position="19"/>
        <end position="406"/>
    </location>
</feature>
<feature type="transmembrane region" description="Helical" evidence="6">
    <location>
        <begin position="205"/>
        <end position="236"/>
    </location>
</feature>
<dbReference type="InterPro" id="IPR011701">
    <property type="entry name" value="MFS"/>
</dbReference>
<feature type="transmembrane region" description="Helical" evidence="6">
    <location>
        <begin position="290"/>
        <end position="310"/>
    </location>
</feature>
<feature type="transmembrane region" description="Helical" evidence="6">
    <location>
        <begin position="59"/>
        <end position="79"/>
    </location>
</feature>
<dbReference type="SUPFAM" id="SSF103473">
    <property type="entry name" value="MFS general substrate transporter"/>
    <property type="match status" value="1"/>
</dbReference>
<protein>
    <submittedName>
        <fullName evidence="8">MFS transporter</fullName>
    </submittedName>
</protein>
<comment type="caution">
    <text evidence="8">The sequence shown here is derived from an EMBL/GenBank/DDBJ whole genome shotgun (WGS) entry which is preliminary data.</text>
</comment>
<feature type="transmembrane region" description="Helical" evidence="6">
    <location>
        <begin position="91"/>
        <end position="110"/>
    </location>
</feature>
<reference evidence="8 9" key="1">
    <citation type="submission" date="2018-08" db="EMBL/GenBank/DDBJ databases">
        <title>Isolation, diversity and antifungal activity of Actinobacteria from wheat.</title>
        <authorList>
            <person name="Han C."/>
        </authorList>
    </citation>
    <scope>NUCLEOTIDE SEQUENCE [LARGE SCALE GENOMIC DNA]</scope>
    <source>
        <strain evidence="8 9">NEAU-YY421</strain>
    </source>
</reference>
<evidence type="ECO:0000256" key="2">
    <source>
        <dbReference type="ARBA" id="ARBA00022448"/>
    </source>
</evidence>
<comment type="subcellular location">
    <subcellularLocation>
        <location evidence="1">Cell inner membrane</location>
        <topology evidence="1">Multi-pass membrane protein</topology>
    </subcellularLocation>
</comment>
<dbReference type="EMBL" id="QUAK01000064">
    <property type="protein sequence ID" value="RFU86526.1"/>
    <property type="molecule type" value="Genomic_DNA"/>
</dbReference>
<dbReference type="OrthoDB" id="3679026at2"/>
<feature type="transmembrane region" description="Helical" evidence="6">
    <location>
        <begin position="346"/>
        <end position="368"/>
    </location>
</feature>
<accession>A0A372M6H0</accession>
<dbReference type="RefSeq" id="WP_128555843.1">
    <property type="nucleotide sequence ID" value="NZ_QUAK01000064.1"/>
</dbReference>
<dbReference type="Pfam" id="PF07690">
    <property type="entry name" value="MFS_1"/>
    <property type="match status" value="1"/>
</dbReference>
<evidence type="ECO:0000256" key="5">
    <source>
        <dbReference type="ARBA" id="ARBA00023136"/>
    </source>
</evidence>
<dbReference type="InterPro" id="IPR036259">
    <property type="entry name" value="MFS_trans_sf"/>
</dbReference>
<evidence type="ECO:0000313" key="8">
    <source>
        <dbReference type="EMBL" id="RFU86526.1"/>
    </source>
</evidence>
<keyword evidence="2" id="KW-0813">Transport</keyword>
<keyword evidence="9" id="KW-1185">Reference proteome</keyword>
<dbReference type="AlphaFoldDB" id="A0A372M6H0"/>
<evidence type="ECO:0000313" key="9">
    <source>
        <dbReference type="Proteomes" id="UP000263094"/>
    </source>
</evidence>
<proteinExistence type="predicted"/>
<evidence type="ECO:0000256" key="4">
    <source>
        <dbReference type="ARBA" id="ARBA00022989"/>
    </source>
</evidence>
<feature type="transmembrane region" description="Helical" evidence="6">
    <location>
        <begin position="141"/>
        <end position="161"/>
    </location>
</feature>
<gene>
    <name evidence="8" type="ORF">DY218_11440</name>
</gene>
<organism evidence="8 9">
    <name type="scientific">Streptomyces triticagri</name>
    <dbReference type="NCBI Taxonomy" id="2293568"/>
    <lineage>
        <taxon>Bacteria</taxon>
        <taxon>Bacillati</taxon>
        <taxon>Actinomycetota</taxon>
        <taxon>Actinomycetes</taxon>
        <taxon>Kitasatosporales</taxon>
        <taxon>Streptomycetaceae</taxon>
        <taxon>Streptomyces</taxon>
    </lineage>
</organism>
<dbReference type="GO" id="GO:0005886">
    <property type="term" value="C:plasma membrane"/>
    <property type="evidence" value="ECO:0007669"/>
    <property type="project" value="UniProtKB-SubCell"/>
</dbReference>
<evidence type="ECO:0000256" key="1">
    <source>
        <dbReference type="ARBA" id="ARBA00004429"/>
    </source>
</evidence>
<feature type="transmembrane region" description="Helical" evidence="6">
    <location>
        <begin position="322"/>
        <end position="339"/>
    </location>
</feature>
<dbReference type="PANTHER" id="PTHR23501:SF191">
    <property type="entry name" value="VACUOLAR BASIC AMINO ACID TRANSPORTER 4"/>
    <property type="match status" value="1"/>
</dbReference>
<dbReference type="PROSITE" id="PS50850">
    <property type="entry name" value="MFS"/>
    <property type="match status" value="1"/>
</dbReference>
<evidence type="ECO:0000259" key="7">
    <source>
        <dbReference type="PROSITE" id="PS50850"/>
    </source>
</evidence>
<keyword evidence="5 6" id="KW-0472">Membrane</keyword>
<dbReference type="Gene3D" id="1.20.1250.20">
    <property type="entry name" value="MFS general substrate transporter like domains"/>
    <property type="match status" value="1"/>
</dbReference>
<name>A0A372M6H0_9ACTN</name>
<feature type="transmembrane region" description="Helical" evidence="6">
    <location>
        <begin position="116"/>
        <end position="134"/>
    </location>
</feature>
<feature type="transmembrane region" description="Helical" evidence="6">
    <location>
        <begin position="380"/>
        <end position="404"/>
    </location>
</feature>
<dbReference type="PANTHER" id="PTHR23501">
    <property type="entry name" value="MAJOR FACILITATOR SUPERFAMILY"/>
    <property type="match status" value="1"/>
</dbReference>